<dbReference type="Proteomes" id="UP000225740">
    <property type="component" value="Unassembled WGS sequence"/>
</dbReference>
<reference evidence="1 2" key="1">
    <citation type="submission" date="2017-06" db="EMBL/GenBank/DDBJ databases">
        <title>Description of Rhodopirellula bahusiensis sp. nov.</title>
        <authorList>
            <person name="Kizina J."/>
            <person name="Harder J."/>
        </authorList>
    </citation>
    <scope>NUCLEOTIDE SEQUENCE [LARGE SCALE GENOMIC DNA]</scope>
    <source>
        <strain evidence="1 2">SWK21</strain>
    </source>
</reference>
<protein>
    <submittedName>
        <fullName evidence="1">Four helix bundle protein</fullName>
    </submittedName>
</protein>
<dbReference type="GeneID" id="90608818"/>
<dbReference type="Gene3D" id="1.20.1440.60">
    <property type="entry name" value="23S rRNA-intervening sequence"/>
    <property type="match status" value="1"/>
</dbReference>
<evidence type="ECO:0000313" key="2">
    <source>
        <dbReference type="Proteomes" id="UP000225740"/>
    </source>
</evidence>
<dbReference type="RefSeq" id="WP_099260850.1">
    <property type="nucleotide sequence ID" value="NZ_NIZW01000008.1"/>
</dbReference>
<accession>A0A2G1W7S9</accession>
<dbReference type="OrthoDB" id="9800370at2"/>
<dbReference type="InterPro" id="IPR036583">
    <property type="entry name" value="23S_rRNA_IVS_sf"/>
</dbReference>
<dbReference type="NCBIfam" id="TIGR02436">
    <property type="entry name" value="four helix bundle protein"/>
    <property type="match status" value="1"/>
</dbReference>
<organism evidence="1 2">
    <name type="scientific">Rhodopirellula bahusiensis</name>
    <dbReference type="NCBI Taxonomy" id="2014065"/>
    <lineage>
        <taxon>Bacteria</taxon>
        <taxon>Pseudomonadati</taxon>
        <taxon>Planctomycetota</taxon>
        <taxon>Planctomycetia</taxon>
        <taxon>Pirellulales</taxon>
        <taxon>Pirellulaceae</taxon>
        <taxon>Rhodopirellula</taxon>
    </lineage>
</organism>
<dbReference type="SUPFAM" id="SSF158446">
    <property type="entry name" value="IVS-encoded protein-like"/>
    <property type="match status" value="1"/>
</dbReference>
<name>A0A2G1W7S9_9BACT</name>
<proteinExistence type="predicted"/>
<keyword evidence="2" id="KW-1185">Reference proteome</keyword>
<evidence type="ECO:0000313" key="1">
    <source>
        <dbReference type="EMBL" id="PHQ35092.1"/>
    </source>
</evidence>
<dbReference type="EMBL" id="NIZW01000008">
    <property type="protein sequence ID" value="PHQ35092.1"/>
    <property type="molecule type" value="Genomic_DNA"/>
</dbReference>
<dbReference type="Pfam" id="PF05635">
    <property type="entry name" value="23S_rRNA_IVP"/>
    <property type="match status" value="1"/>
</dbReference>
<comment type="caution">
    <text evidence="1">The sequence shown here is derived from an EMBL/GenBank/DDBJ whole genome shotgun (WGS) entry which is preliminary data.</text>
</comment>
<dbReference type="InterPro" id="IPR012657">
    <property type="entry name" value="23S_rRNA-intervening_sequence"/>
</dbReference>
<dbReference type="AlphaFoldDB" id="A0A2G1W7S9"/>
<gene>
    <name evidence="1" type="ORF">CEE69_11765</name>
</gene>
<dbReference type="PANTHER" id="PTHR38471:SF2">
    <property type="entry name" value="FOUR HELIX BUNDLE PROTEIN"/>
    <property type="match status" value="1"/>
</dbReference>
<sequence length="172" mass="19630">MSEQIKTHRDLIVCQKSFVAGKRIFELSKAFPREEMYSLTDQMRRSSRSVSANIAEAWRKRRYEKHFCSTLNIAEAEAAETQVWIEYASVHGYLDAETTKQAIEFYDEILRMIVAMIYGSSKWCVDFKLGVKGSGVKESGENYIIENDCPVLDQQLLLAPTSPTLTSERSDA</sequence>
<dbReference type="PANTHER" id="PTHR38471">
    <property type="entry name" value="FOUR HELIX BUNDLE PROTEIN"/>
    <property type="match status" value="1"/>
</dbReference>
<dbReference type="CDD" id="cd16377">
    <property type="entry name" value="23S_rRNA_IVP_like"/>
    <property type="match status" value="1"/>
</dbReference>